<sequence length="87" mass="9354">MPAKTSGPRKDGSLPSTLPQLSIGCGRIVRVIGDNVSLLFPAEQREHRSVFTVERLATQRATASNSITSLIRCLKRSEGLNTEGCTA</sequence>
<accession>A0A2U9CVD3</accession>
<reference evidence="1 2" key="1">
    <citation type="submission" date="2017-12" db="EMBL/GenBank/DDBJ databases">
        <title>Integrating genomic resources of turbot (Scophthalmus maximus) in depth evaluation of genetic and physical mapping variation across individuals.</title>
        <authorList>
            <person name="Martinez P."/>
        </authorList>
    </citation>
    <scope>NUCLEOTIDE SEQUENCE [LARGE SCALE GENOMIC DNA]</scope>
</reference>
<evidence type="ECO:0000313" key="2">
    <source>
        <dbReference type="Proteomes" id="UP000246464"/>
    </source>
</evidence>
<organism evidence="1 2">
    <name type="scientific">Scophthalmus maximus</name>
    <name type="common">Turbot</name>
    <name type="synonym">Psetta maxima</name>
    <dbReference type="NCBI Taxonomy" id="52904"/>
    <lineage>
        <taxon>Eukaryota</taxon>
        <taxon>Metazoa</taxon>
        <taxon>Chordata</taxon>
        <taxon>Craniata</taxon>
        <taxon>Vertebrata</taxon>
        <taxon>Euteleostomi</taxon>
        <taxon>Actinopterygii</taxon>
        <taxon>Neopterygii</taxon>
        <taxon>Teleostei</taxon>
        <taxon>Neoteleostei</taxon>
        <taxon>Acanthomorphata</taxon>
        <taxon>Carangaria</taxon>
        <taxon>Pleuronectiformes</taxon>
        <taxon>Pleuronectoidei</taxon>
        <taxon>Scophthalmidae</taxon>
        <taxon>Scophthalmus</taxon>
    </lineage>
</organism>
<dbReference type="PROSITE" id="PS51257">
    <property type="entry name" value="PROKAR_LIPOPROTEIN"/>
    <property type="match status" value="1"/>
</dbReference>
<dbReference type="EMBL" id="CP026261">
    <property type="protein sequence ID" value="AWP18452.1"/>
    <property type="molecule type" value="Genomic_DNA"/>
</dbReference>
<proteinExistence type="predicted"/>
<dbReference type="AlphaFoldDB" id="A0A2U9CVD3"/>
<name>A0A2U9CVD3_SCOMX</name>
<dbReference type="Proteomes" id="UP000246464">
    <property type="component" value="Chromosome 19"/>
</dbReference>
<gene>
    <name evidence="1" type="ORF">SMAX5B_006072</name>
</gene>
<keyword evidence="2" id="KW-1185">Reference proteome</keyword>
<protein>
    <submittedName>
        <fullName evidence="1">Uncharacterized protein</fullName>
    </submittedName>
</protein>
<evidence type="ECO:0000313" key="1">
    <source>
        <dbReference type="EMBL" id="AWP18452.1"/>
    </source>
</evidence>